<dbReference type="PANTHER" id="PTHR12901">
    <property type="entry name" value="SPERM PROTEIN HOMOLOG"/>
    <property type="match status" value="1"/>
</dbReference>
<dbReference type="EMBL" id="ASHL01000002">
    <property type="protein sequence ID" value="EPD13682.1"/>
    <property type="molecule type" value="Genomic_DNA"/>
</dbReference>
<dbReference type="GO" id="GO:0045333">
    <property type="term" value="P:cellular respiration"/>
    <property type="evidence" value="ECO:0007669"/>
    <property type="project" value="InterPro"/>
</dbReference>
<keyword evidence="2" id="KW-1277">Toxin-antitoxin system</keyword>
<dbReference type="Pfam" id="PF03364">
    <property type="entry name" value="Polyketide_cyc"/>
    <property type="match status" value="1"/>
</dbReference>
<comment type="similarity">
    <text evidence="1">Belongs to the ribosome association toxin RatA family.</text>
</comment>
<dbReference type="Gene3D" id="3.30.530.20">
    <property type="match status" value="1"/>
</dbReference>
<proteinExistence type="inferred from homology"/>
<organism evidence="4 5">
    <name type="scientific">Cycloclasticus pugetii</name>
    <dbReference type="NCBI Taxonomy" id="34068"/>
    <lineage>
        <taxon>Bacteria</taxon>
        <taxon>Pseudomonadati</taxon>
        <taxon>Pseudomonadota</taxon>
        <taxon>Gammaproteobacteria</taxon>
        <taxon>Thiotrichales</taxon>
        <taxon>Piscirickettsiaceae</taxon>
        <taxon>Cycloclasticus</taxon>
    </lineage>
</organism>
<protein>
    <submittedName>
        <fullName evidence="4">Cyclase/dehydrase superfamily protein</fullName>
    </submittedName>
</protein>
<reference evidence="4 5" key="1">
    <citation type="journal article" date="2013" name="Genome Announc.">
        <title>Genome Sequence of the Pyrene- and Fluoranthene-Degrading Bacterium Cycloclasticus sp. Strain PY97M.</title>
        <authorList>
            <person name="Cui Z."/>
            <person name="Xu G."/>
            <person name="Li Q."/>
            <person name="Gao W."/>
            <person name="Zheng L."/>
        </authorList>
    </citation>
    <scope>NUCLEOTIDE SEQUENCE [LARGE SCALE GENOMIC DNA]</scope>
    <source>
        <strain evidence="4 5">PY97M</strain>
    </source>
</reference>
<dbReference type="RefSeq" id="WP_016390047.1">
    <property type="nucleotide sequence ID" value="NZ_FQZJ01000001.1"/>
</dbReference>
<dbReference type="InterPro" id="IPR005031">
    <property type="entry name" value="COQ10_START"/>
</dbReference>
<comment type="caution">
    <text evidence="4">The sequence shown here is derived from an EMBL/GenBank/DDBJ whole genome shotgun (WGS) entry which is preliminary data.</text>
</comment>
<dbReference type="InterPro" id="IPR044996">
    <property type="entry name" value="COQ10-like"/>
</dbReference>
<dbReference type="GO" id="GO:0048039">
    <property type="term" value="F:ubiquinone binding"/>
    <property type="evidence" value="ECO:0007669"/>
    <property type="project" value="InterPro"/>
</dbReference>
<sequence length="143" mass="16301">MHKVERSALVRHSAADMFDLVNDVASYPLFLKWCKSSKVLSETQDSMTAELEVAWKVLHKVFSTKNQLAAGESIKLELLEGPFKSMTGEWRFKHLREDACKITMEVDFEFKSSVSNFVFSAIFSQICGSLMDCFIKRADEVYG</sequence>
<dbReference type="Proteomes" id="UP000015462">
    <property type="component" value="Unassembled WGS sequence"/>
</dbReference>
<name>A0AB33Z369_9GAMM</name>
<dbReference type="AlphaFoldDB" id="A0AB33Z369"/>
<dbReference type="SUPFAM" id="SSF55961">
    <property type="entry name" value="Bet v1-like"/>
    <property type="match status" value="1"/>
</dbReference>
<accession>A0AB33Z369</accession>
<dbReference type="PANTHER" id="PTHR12901:SF10">
    <property type="entry name" value="COENZYME Q-BINDING PROTEIN COQ10, MITOCHONDRIAL"/>
    <property type="match status" value="1"/>
</dbReference>
<evidence type="ECO:0000313" key="4">
    <source>
        <dbReference type="EMBL" id="EPD13682.1"/>
    </source>
</evidence>
<dbReference type="CDD" id="cd07813">
    <property type="entry name" value="COQ10p_like"/>
    <property type="match status" value="1"/>
</dbReference>
<gene>
    <name evidence="4" type="ORF">L196_04076</name>
</gene>
<evidence type="ECO:0000259" key="3">
    <source>
        <dbReference type="Pfam" id="PF03364"/>
    </source>
</evidence>
<feature type="domain" description="Coenzyme Q-binding protein COQ10 START" evidence="3">
    <location>
        <begin position="10"/>
        <end position="134"/>
    </location>
</feature>
<dbReference type="InterPro" id="IPR023393">
    <property type="entry name" value="START-like_dom_sf"/>
</dbReference>
<keyword evidence="5" id="KW-1185">Reference proteome</keyword>
<evidence type="ECO:0000313" key="5">
    <source>
        <dbReference type="Proteomes" id="UP000015462"/>
    </source>
</evidence>
<evidence type="ECO:0000256" key="2">
    <source>
        <dbReference type="ARBA" id="ARBA00022649"/>
    </source>
</evidence>
<evidence type="ECO:0000256" key="1">
    <source>
        <dbReference type="ARBA" id="ARBA00008918"/>
    </source>
</evidence>